<dbReference type="KEGG" id="bsol:FSW04_00860"/>
<dbReference type="AlphaFoldDB" id="A0A5B8TZW6"/>
<keyword evidence="4" id="KW-1185">Reference proteome</keyword>
<feature type="domain" description="AbiEi antitoxin N-terminal" evidence="1">
    <location>
        <begin position="11"/>
        <end position="56"/>
    </location>
</feature>
<dbReference type="Pfam" id="PF18741">
    <property type="entry name" value="MTES_1575"/>
    <property type="match status" value="1"/>
</dbReference>
<organism evidence="3 4">
    <name type="scientific">Baekduia soli</name>
    <dbReference type="NCBI Taxonomy" id="496014"/>
    <lineage>
        <taxon>Bacteria</taxon>
        <taxon>Bacillati</taxon>
        <taxon>Actinomycetota</taxon>
        <taxon>Thermoleophilia</taxon>
        <taxon>Solirubrobacterales</taxon>
        <taxon>Baekduiaceae</taxon>
        <taxon>Baekduia</taxon>
    </lineage>
</organism>
<feature type="domain" description="Restriction endonuclease type II-like" evidence="2">
    <location>
        <begin position="241"/>
        <end position="300"/>
    </location>
</feature>
<dbReference type="OrthoDB" id="5243722at2"/>
<dbReference type="RefSeq" id="WP_146915283.1">
    <property type="nucleotide sequence ID" value="NZ_CP042430.1"/>
</dbReference>
<name>A0A5B8TZW6_9ACTN</name>
<dbReference type="EMBL" id="CP042430">
    <property type="protein sequence ID" value="QEC46266.1"/>
    <property type="molecule type" value="Genomic_DNA"/>
</dbReference>
<dbReference type="InterPro" id="IPR025159">
    <property type="entry name" value="AbiEi_N"/>
</dbReference>
<evidence type="ECO:0000313" key="4">
    <source>
        <dbReference type="Proteomes" id="UP000321805"/>
    </source>
</evidence>
<proteinExistence type="predicted"/>
<dbReference type="Pfam" id="PF13338">
    <property type="entry name" value="AbiEi_4"/>
    <property type="match status" value="1"/>
</dbReference>
<reference evidence="3 4" key="1">
    <citation type="journal article" date="2018" name="J. Microbiol.">
        <title>Baekduia soli gen. nov., sp. nov., a novel bacterium isolated from the soil of Baekdu Mountain and proposal of a novel family name, Baekduiaceae fam. nov.</title>
        <authorList>
            <person name="An D.S."/>
            <person name="Siddiqi M.Z."/>
            <person name="Kim K.H."/>
            <person name="Yu H.S."/>
            <person name="Im W.T."/>
        </authorList>
    </citation>
    <scope>NUCLEOTIDE SEQUENCE [LARGE SCALE GENOMIC DNA]</scope>
    <source>
        <strain evidence="3 4">BR7-21</strain>
    </source>
</reference>
<dbReference type="SUPFAM" id="SSF52980">
    <property type="entry name" value="Restriction endonuclease-like"/>
    <property type="match status" value="1"/>
</dbReference>
<sequence>MPQLRAIDRHIRLLAERQHGLVARRQLLALGLGAEAIVHRRRTGRLVAVDRGVYALGHRPSSVHTRWMQIVLVMGPRVVLSHRSAAALWGLRPGGASRVDVTCPSHAGRQARAGVVVHRTRTLAPTEVTASEAIPVTSVARTLVDLAAVVRPHEVRRAVERADEAELFDLRDVRRILDVLRGRPGVATLEAVLADAADHGLAHTRSDLEALFLQLCLDRDIPRPVVNGRDGAGEVDFRWPDRRVAVELDGYRWHRSRRAFEADRARSQVLAARGWTLLRVSDRQLVRTPATVALRVTAALRAARA</sequence>
<evidence type="ECO:0000313" key="3">
    <source>
        <dbReference type="EMBL" id="QEC46266.1"/>
    </source>
</evidence>
<dbReference type="Gene3D" id="3.40.960.10">
    <property type="entry name" value="VSR Endonuclease"/>
    <property type="match status" value="1"/>
</dbReference>
<evidence type="ECO:0000259" key="2">
    <source>
        <dbReference type="Pfam" id="PF18741"/>
    </source>
</evidence>
<gene>
    <name evidence="3" type="ORF">FSW04_00860</name>
</gene>
<dbReference type="Proteomes" id="UP000321805">
    <property type="component" value="Chromosome"/>
</dbReference>
<evidence type="ECO:0000259" key="1">
    <source>
        <dbReference type="Pfam" id="PF13338"/>
    </source>
</evidence>
<dbReference type="InterPro" id="IPR011335">
    <property type="entry name" value="Restrct_endonuc-II-like"/>
</dbReference>
<dbReference type="InterPro" id="IPR049468">
    <property type="entry name" value="Restrct_endonuc-II-like_dom"/>
</dbReference>
<protein>
    <submittedName>
        <fullName evidence="3">DUF559 domain-containing protein</fullName>
    </submittedName>
</protein>
<accession>A0A5B8TZW6</accession>